<dbReference type="NCBIfam" id="TIGR01235">
    <property type="entry name" value="pyruv_carbox"/>
    <property type="match status" value="1"/>
</dbReference>
<dbReference type="SUPFAM" id="SSF56059">
    <property type="entry name" value="Glutathione synthetase ATP-binding domain-like"/>
    <property type="match status" value="1"/>
</dbReference>
<comment type="cofactor">
    <cofactor evidence="1 11">
        <name>biotin</name>
        <dbReference type="ChEBI" id="CHEBI:57586"/>
    </cofactor>
</comment>
<keyword evidence="6 14" id="KW-0479">Metal-binding</keyword>
<evidence type="ECO:0000256" key="8">
    <source>
        <dbReference type="ARBA" id="ARBA00022840"/>
    </source>
</evidence>
<dbReference type="InterPro" id="IPR001882">
    <property type="entry name" value="Biotin_BS"/>
</dbReference>
<feature type="active site" evidence="12">
    <location>
        <position position="297"/>
    </location>
</feature>
<evidence type="ECO:0000256" key="7">
    <source>
        <dbReference type="ARBA" id="ARBA00022741"/>
    </source>
</evidence>
<comment type="pathway">
    <text evidence="2">Carbohydrate biosynthesis; gluconeogenesis.</text>
</comment>
<feature type="binding site" evidence="13">
    <location>
        <position position="206"/>
    </location>
    <ligand>
        <name>ATP</name>
        <dbReference type="ChEBI" id="CHEBI:30616"/>
    </ligand>
</feature>
<dbReference type="FunFam" id="3.40.50.20:FF:000010">
    <property type="entry name" value="Propionyl-CoA carboxylase subunit alpha"/>
    <property type="match status" value="1"/>
</dbReference>
<dbReference type="Pfam" id="PF00289">
    <property type="entry name" value="Biotin_carb_N"/>
    <property type="match status" value="1"/>
</dbReference>
<dbReference type="PROSITE" id="PS50991">
    <property type="entry name" value="PYR_CT"/>
    <property type="match status" value="1"/>
</dbReference>
<keyword evidence="7 11" id="KW-0547">Nucleotide-binding</keyword>
<dbReference type="Pfam" id="PF00364">
    <property type="entry name" value="Biotin_lipoyl"/>
    <property type="match status" value="1"/>
</dbReference>
<dbReference type="FunFam" id="3.20.20.70:FF:000033">
    <property type="entry name" value="Pyruvate carboxylase"/>
    <property type="match status" value="1"/>
</dbReference>
<dbReference type="SUPFAM" id="SSF51246">
    <property type="entry name" value="Rudiment single hybrid motif"/>
    <property type="match status" value="1"/>
</dbReference>
<accession>A0A2N3IKB6</accession>
<dbReference type="PANTHER" id="PTHR43778:SF2">
    <property type="entry name" value="PYRUVATE CARBOXYLASE, MITOCHONDRIAL"/>
    <property type="match status" value="1"/>
</dbReference>
<evidence type="ECO:0000256" key="12">
    <source>
        <dbReference type="PIRSR" id="PIRSR001594-1"/>
    </source>
</evidence>
<feature type="modified residue" description="N6-biotinyllysine" evidence="15">
    <location>
        <position position="1111"/>
    </location>
</feature>
<feature type="domain" description="ATP-grasp" evidence="17">
    <location>
        <begin position="126"/>
        <end position="322"/>
    </location>
</feature>
<dbReference type="GO" id="GO:0046872">
    <property type="term" value="F:metal ion binding"/>
    <property type="evidence" value="ECO:0007669"/>
    <property type="project" value="UniProtKB-KW"/>
</dbReference>
<dbReference type="InterPro" id="IPR000089">
    <property type="entry name" value="Biotin_lipoyl"/>
</dbReference>
<dbReference type="Gene3D" id="3.30.470.20">
    <property type="entry name" value="ATP-grasp fold, B domain"/>
    <property type="match status" value="1"/>
</dbReference>
<dbReference type="InterPro" id="IPR005930">
    <property type="entry name" value="Pyruv_COase"/>
</dbReference>
<organism evidence="20 21">
    <name type="scientific">Raineya orbicola</name>
    <dbReference type="NCBI Taxonomy" id="2016530"/>
    <lineage>
        <taxon>Bacteria</taxon>
        <taxon>Pseudomonadati</taxon>
        <taxon>Bacteroidota</taxon>
        <taxon>Cytophagia</taxon>
        <taxon>Cytophagales</taxon>
        <taxon>Raineyaceae</taxon>
        <taxon>Raineya</taxon>
    </lineage>
</organism>
<evidence type="ECO:0000256" key="9">
    <source>
        <dbReference type="ARBA" id="ARBA00023267"/>
    </source>
</evidence>
<dbReference type="PROSITE" id="PS00867">
    <property type="entry name" value="CPSASE_2"/>
    <property type="match status" value="1"/>
</dbReference>
<gene>
    <name evidence="20" type="ORF">Rain11_0291</name>
</gene>
<dbReference type="NCBIfam" id="NF006761">
    <property type="entry name" value="PRK09282.1"/>
    <property type="match status" value="1"/>
</dbReference>
<dbReference type="SUPFAM" id="SSF89000">
    <property type="entry name" value="post-HMGL domain-like"/>
    <property type="match status" value="1"/>
</dbReference>
<feature type="domain" description="Biotin carboxylation" evidence="18">
    <location>
        <begin position="6"/>
        <end position="458"/>
    </location>
</feature>
<dbReference type="PROSITE" id="PS00866">
    <property type="entry name" value="CPSASE_1"/>
    <property type="match status" value="1"/>
</dbReference>
<keyword evidence="20" id="KW-0670">Pyruvate</keyword>
<dbReference type="InterPro" id="IPR003379">
    <property type="entry name" value="Carboxylase_cons_dom"/>
</dbReference>
<dbReference type="EC" id="6.4.1.1" evidence="3 11"/>
<feature type="binding site" evidence="13">
    <location>
        <position position="122"/>
    </location>
    <ligand>
        <name>ATP</name>
        <dbReference type="ChEBI" id="CHEBI:30616"/>
    </ligand>
</feature>
<evidence type="ECO:0000256" key="11">
    <source>
        <dbReference type="PIRNR" id="PIRNR001594"/>
    </source>
</evidence>
<dbReference type="PIRSF" id="PIRSF001594">
    <property type="entry name" value="Pyruv_carbox"/>
    <property type="match status" value="1"/>
</dbReference>
<evidence type="ECO:0000256" key="4">
    <source>
        <dbReference type="ARBA" id="ARBA00022432"/>
    </source>
</evidence>
<feature type="modified residue" description="N6-carboxylysine" evidence="15">
    <location>
        <position position="715"/>
    </location>
</feature>
<evidence type="ECO:0000256" key="13">
    <source>
        <dbReference type="PIRSR" id="PIRSR001594-2"/>
    </source>
</evidence>
<dbReference type="Gene3D" id="3.10.600.10">
    <property type="entry name" value="pyruvate carboxylase f1077a mutant domain"/>
    <property type="match status" value="1"/>
</dbReference>
<comment type="function">
    <text evidence="11">Catalyzes a 2-step reaction, involving the ATP-dependent carboxylation of the covalently attached biotin in the first step and the transfer of the carboxyl group to pyruvate in the second.</text>
</comment>
<dbReference type="InterPro" id="IPR005479">
    <property type="entry name" value="CPAse_ATP-bd"/>
</dbReference>
<keyword evidence="5 11" id="KW-0436">Ligase</keyword>
<proteinExistence type="predicted"/>
<feature type="binding site" evidence="13">
    <location>
        <position position="879"/>
    </location>
    <ligand>
        <name>substrate</name>
    </ligand>
</feature>
<dbReference type="CDD" id="cd07937">
    <property type="entry name" value="DRE_TIM_PC_TC_5S"/>
    <property type="match status" value="1"/>
</dbReference>
<dbReference type="Proteomes" id="UP000233387">
    <property type="component" value="Unassembled WGS sequence"/>
</dbReference>
<evidence type="ECO:0000256" key="6">
    <source>
        <dbReference type="ARBA" id="ARBA00022723"/>
    </source>
</evidence>
<dbReference type="PROSITE" id="PS00188">
    <property type="entry name" value="BIOTIN"/>
    <property type="match status" value="1"/>
</dbReference>
<evidence type="ECO:0000256" key="14">
    <source>
        <dbReference type="PIRSR" id="PIRSR001594-3"/>
    </source>
</evidence>
<evidence type="ECO:0000259" key="18">
    <source>
        <dbReference type="PROSITE" id="PS50979"/>
    </source>
</evidence>
<sequence>MEHLKSLNKLLVANRGEIAIRIFRAASELKIRTVAIYTYEDRYSLHRFKADEAYQIGKDDEPLRPYLDVEEIIALAKKVKADAIHPGYGFLSENVNLARRCREEGIIFVGPEPEVMEALGDKIASKKIAIEADVPIIEDNKEPLKTFKIALKEAKRIGFPVILKASAGGGGRGMRVVRNESELEKAYNEAKGEAGRSFGDDTIFIEKFIENPKHVEVQIMGDNYGNIVHLFERDCSVQRRFQKVVEVAPSFLEQKTKNKLYDYALRICRKVNYNNVGTVEFLVDKDENVYFIEVNPRIQVEHTITEEITRIDIVRSQILIAKGHRLSDPQIFIHKQEDVIARGVAIQCRITTEDPLNNFKPDFGTIVEYRNAAGFGIRLDEGSVYPGVQISPFFDSMLVKVSAAGRTLKGTAQRLQRALREFRIRGVKTNIGFLENVISHPIFQSGKATVSFIQDHPELFNIPKRYDRGTRALRFLANVIVNGNPDVKKKDDSIKFEKPPIVYYDNLQEPPAGTKQRLQKMGRAKFCEWLKNEKKIYYTDTTLRDGHQSLLATRMRTIDMIPYAEMIAYHFPQTFSLEMWGGATFDVALRFLKECPWRRLQLIRKASPNILMQMLLRGANGVGYKAYPDNLIEKFIEKSAENGIDIFRIFDSLNWIENLKTSISAVNKYTESIAEAAICYTGDLLSKNEKKYTLQYYLDLARTLEDAGAHILAIKDMAGLLKPHAAEVLISKLKETLSIPIHLHTHDTASIQASTYLKAIEAGVDVIDVAIAAMSGTTAQPNFNSMVAMMQGHPRENPYDLHKLNQVSKYIEAVRKYYYPFEAGLQTGSAEVYEHEMPGGQYTNLKAQADSVGVGDKFDLVVKNYQEANKLFGNIIKVTPSSKVVGDFALFMTANNLTADDILEKGETLSFPESVKEFFRGELGQPYGGFPKKLQKIVLKGEKPFTDRPNAHLQPIDFEKGFEEFKQKFDDNFLDFLSYELYPKVFEEYFNHIQEYGFAYYLPTPAFFYGLKPGEEILIKIDEGKTLLVKLVSCSQPDENGIVAVYFEHNGQTRRVRVIDNKMRSLLKTNPKATGENQIGSPLQGKISQIKVKEGEKVKTNTPLFVLEAMKMESIVTAPREAVVKKIHLNAGAIVEQGDLVVELE</sequence>
<feature type="domain" description="Pyruvate carboxyltransferase" evidence="19">
    <location>
        <begin position="536"/>
        <end position="805"/>
    </location>
</feature>
<feature type="binding site" evidence="14">
    <location>
        <position position="746"/>
    </location>
    <ligand>
        <name>Mn(2+)</name>
        <dbReference type="ChEBI" id="CHEBI:29035"/>
    </ligand>
</feature>
<feature type="binding site" description="via carbamate group" evidence="14">
    <location>
        <position position="715"/>
    </location>
    <ligand>
        <name>Mn(2+)</name>
        <dbReference type="ChEBI" id="CHEBI:29035"/>
    </ligand>
</feature>
<dbReference type="InterPro" id="IPR005482">
    <property type="entry name" value="Biotin_COase_C"/>
</dbReference>
<dbReference type="PROSITE" id="PS50979">
    <property type="entry name" value="BC"/>
    <property type="match status" value="1"/>
</dbReference>
<evidence type="ECO:0000259" key="17">
    <source>
        <dbReference type="PROSITE" id="PS50975"/>
    </source>
</evidence>
<evidence type="ECO:0000313" key="20">
    <source>
        <dbReference type="EMBL" id="PKQ70754.1"/>
    </source>
</evidence>
<dbReference type="Gene3D" id="3.20.20.70">
    <property type="entry name" value="Aldolase class I"/>
    <property type="match status" value="1"/>
</dbReference>
<evidence type="ECO:0000313" key="21">
    <source>
        <dbReference type="Proteomes" id="UP000233387"/>
    </source>
</evidence>
<dbReference type="GO" id="GO:0006094">
    <property type="term" value="P:gluconeogenesis"/>
    <property type="evidence" value="ECO:0007669"/>
    <property type="project" value="UniProtKB-UniPathway"/>
</dbReference>
<evidence type="ECO:0000256" key="1">
    <source>
        <dbReference type="ARBA" id="ARBA00001953"/>
    </source>
</evidence>
<dbReference type="AlphaFoldDB" id="A0A2N3IKB6"/>
<feature type="binding site" evidence="14">
    <location>
        <position position="744"/>
    </location>
    <ligand>
        <name>Mn(2+)</name>
        <dbReference type="ChEBI" id="CHEBI:29035"/>
    </ligand>
</feature>
<dbReference type="Pfam" id="PF02786">
    <property type="entry name" value="CPSase_L_D2"/>
    <property type="match status" value="1"/>
</dbReference>
<feature type="domain" description="Lipoyl-binding" evidence="16">
    <location>
        <begin position="1068"/>
        <end position="1145"/>
    </location>
</feature>
<evidence type="ECO:0000256" key="5">
    <source>
        <dbReference type="ARBA" id="ARBA00022598"/>
    </source>
</evidence>
<dbReference type="SUPFAM" id="SSF51569">
    <property type="entry name" value="Aldolase"/>
    <property type="match status" value="1"/>
</dbReference>
<keyword evidence="10" id="KW-0511">Multifunctional enzyme</keyword>
<comment type="caution">
    <text evidence="20">The sequence shown here is derived from an EMBL/GenBank/DDBJ whole genome shotgun (WGS) entry which is preliminary data.</text>
</comment>
<keyword evidence="8 11" id="KW-0067">ATP-binding</keyword>
<keyword evidence="9 11" id="KW-0092">Biotin</keyword>
<dbReference type="SUPFAM" id="SSF52440">
    <property type="entry name" value="PreATP-grasp domain"/>
    <property type="match status" value="1"/>
</dbReference>
<dbReference type="PANTHER" id="PTHR43778">
    <property type="entry name" value="PYRUVATE CARBOXYLASE"/>
    <property type="match status" value="1"/>
</dbReference>
<dbReference type="Pfam" id="PF02436">
    <property type="entry name" value="PYC_OADA"/>
    <property type="match status" value="1"/>
</dbReference>
<dbReference type="GO" id="GO:0005524">
    <property type="term" value="F:ATP binding"/>
    <property type="evidence" value="ECO:0007669"/>
    <property type="project" value="UniProtKB-UniRule"/>
</dbReference>
<evidence type="ECO:0000259" key="16">
    <source>
        <dbReference type="PROSITE" id="PS50968"/>
    </source>
</evidence>
<evidence type="ECO:0000256" key="10">
    <source>
        <dbReference type="ARBA" id="ARBA00023268"/>
    </source>
</evidence>
<name>A0A2N3IKB6_9BACT</name>
<dbReference type="NCBIfam" id="NF009554">
    <property type="entry name" value="PRK12999.1"/>
    <property type="match status" value="1"/>
</dbReference>
<dbReference type="InterPro" id="IPR005481">
    <property type="entry name" value="BC-like_N"/>
</dbReference>
<dbReference type="Gene3D" id="2.40.50.100">
    <property type="match status" value="1"/>
</dbReference>
<dbReference type="SUPFAM" id="SSF51230">
    <property type="entry name" value="Single hybrid motif"/>
    <property type="match status" value="1"/>
</dbReference>
<dbReference type="InterPro" id="IPR000891">
    <property type="entry name" value="PYR_CT"/>
</dbReference>
<dbReference type="SMART" id="SM00878">
    <property type="entry name" value="Biotin_carb_C"/>
    <property type="match status" value="1"/>
</dbReference>
<dbReference type="Pfam" id="PF00682">
    <property type="entry name" value="HMGL-like"/>
    <property type="match status" value="1"/>
</dbReference>
<evidence type="ECO:0000256" key="3">
    <source>
        <dbReference type="ARBA" id="ARBA00013057"/>
    </source>
</evidence>
<dbReference type="FunFam" id="3.30.1490.20:FF:000003">
    <property type="entry name" value="acetyl-CoA carboxylase isoform X1"/>
    <property type="match status" value="1"/>
</dbReference>
<dbReference type="InterPro" id="IPR013785">
    <property type="entry name" value="Aldolase_TIM"/>
</dbReference>
<dbReference type="InterPro" id="IPR016185">
    <property type="entry name" value="PreATP-grasp_dom_sf"/>
</dbReference>
<comment type="catalytic activity">
    <reaction evidence="11">
        <text>hydrogencarbonate + pyruvate + ATP = oxaloacetate + ADP + phosphate + H(+)</text>
        <dbReference type="Rhea" id="RHEA:20844"/>
        <dbReference type="ChEBI" id="CHEBI:15361"/>
        <dbReference type="ChEBI" id="CHEBI:15378"/>
        <dbReference type="ChEBI" id="CHEBI:16452"/>
        <dbReference type="ChEBI" id="CHEBI:17544"/>
        <dbReference type="ChEBI" id="CHEBI:30616"/>
        <dbReference type="ChEBI" id="CHEBI:43474"/>
        <dbReference type="ChEBI" id="CHEBI:456216"/>
        <dbReference type="EC" id="6.4.1.1"/>
    </reaction>
</comment>
<dbReference type="PROSITE" id="PS50968">
    <property type="entry name" value="BIOTINYL_LIPOYL"/>
    <property type="match status" value="1"/>
</dbReference>
<dbReference type="InterPro" id="IPR011764">
    <property type="entry name" value="Biotin_carboxylation_dom"/>
</dbReference>
<keyword evidence="21" id="KW-1185">Reference proteome</keyword>
<reference evidence="20 21" key="1">
    <citation type="submission" date="2017-06" db="EMBL/GenBank/DDBJ databases">
        <title>Raineya orbicola gen. nov., sp. nov. a slightly thermophilic bacterium of the phylum Bacteroidetes and the description of Raineyaceae fam. nov.</title>
        <authorList>
            <person name="Albuquerque L."/>
            <person name="Polonia A.R.M."/>
            <person name="Barroso C."/>
            <person name="Froufe H.J.C."/>
            <person name="Lage O."/>
            <person name="Lobo-Da-Cunha A."/>
            <person name="Egas C."/>
            <person name="Da Costa M.S."/>
        </authorList>
    </citation>
    <scope>NUCLEOTIDE SEQUENCE [LARGE SCALE GENOMIC DNA]</scope>
    <source>
        <strain evidence="20 21">SPSPC-11</strain>
    </source>
</reference>
<dbReference type="EMBL" id="NKXO01000003">
    <property type="protein sequence ID" value="PKQ70754.1"/>
    <property type="molecule type" value="Genomic_DNA"/>
</dbReference>
<dbReference type="InterPro" id="IPR011053">
    <property type="entry name" value="Single_hybrid_motif"/>
</dbReference>
<evidence type="ECO:0000256" key="2">
    <source>
        <dbReference type="ARBA" id="ARBA00004742"/>
    </source>
</evidence>
<evidence type="ECO:0000259" key="19">
    <source>
        <dbReference type="PROSITE" id="PS50991"/>
    </source>
</evidence>
<dbReference type="PROSITE" id="PS50975">
    <property type="entry name" value="ATP_GRASP"/>
    <property type="match status" value="1"/>
</dbReference>
<dbReference type="UniPathway" id="UPA00138"/>
<evidence type="ECO:0000256" key="15">
    <source>
        <dbReference type="PIRSR" id="PIRSR001594-4"/>
    </source>
</evidence>
<dbReference type="FunFam" id="2.40.50.100:FF:000003">
    <property type="entry name" value="Acetyl-CoA carboxylase biotin carboxyl carrier protein"/>
    <property type="match status" value="1"/>
</dbReference>
<dbReference type="InterPro" id="IPR011054">
    <property type="entry name" value="Rudment_hybrid_motif"/>
</dbReference>
<keyword evidence="4" id="KW-0312">Gluconeogenesis</keyword>
<feature type="binding site" evidence="14">
    <location>
        <position position="545"/>
    </location>
    <ligand>
        <name>Mn(2+)</name>
        <dbReference type="ChEBI" id="CHEBI:29035"/>
    </ligand>
</feature>
<feature type="binding site" evidence="13">
    <location>
        <position position="617"/>
    </location>
    <ligand>
        <name>substrate</name>
    </ligand>
</feature>
<dbReference type="CDD" id="cd06850">
    <property type="entry name" value="biotinyl_domain"/>
    <property type="match status" value="1"/>
</dbReference>
<dbReference type="GO" id="GO:0005737">
    <property type="term" value="C:cytoplasm"/>
    <property type="evidence" value="ECO:0007669"/>
    <property type="project" value="TreeGrafter"/>
</dbReference>
<dbReference type="GO" id="GO:0004736">
    <property type="term" value="F:pyruvate carboxylase activity"/>
    <property type="evidence" value="ECO:0007669"/>
    <property type="project" value="UniProtKB-EC"/>
</dbReference>
<dbReference type="InterPro" id="IPR055268">
    <property type="entry name" value="PCB-like"/>
</dbReference>
<protein>
    <recommendedName>
        <fullName evidence="3 11">Pyruvate carboxylase</fullName>
        <ecNumber evidence="3 11">6.4.1.1</ecNumber>
    </recommendedName>
</protein>
<dbReference type="Pfam" id="PF02785">
    <property type="entry name" value="Biotin_carb_C"/>
    <property type="match status" value="1"/>
</dbReference>
<dbReference type="InterPro" id="IPR011761">
    <property type="entry name" value="ATP-grasp"/>
</dbReference>